<sequence>MNEITIRLPGADRAELGDLADATGRTPEDVVQEAVRAHLRAEREKIAEAAGRLAEQHAPLLRRLGR</sequence>
<evidence type="ECO:0008006" key="3">
    <source>
        <dbReference type="Google" id="ProtNLM"/>
    </source>
</evidence>
<accession>A0ABX3G5L2</accession>
<name>A0ABX3G5L2_9ACTN</name>
<proteinExistence type="predicted"/>
<evidence type="ECO:0000313" key="1">
    <source>
        <dbReference type="EMBL" id="OLZ66712.1"/>
    </source>
</evidence>
<organism evidence="1 2">
    <name type="scientific">Streptomyces amritsarensis</name>
    <dbReference type="NCBI Taxonomy" id="681158"/>
    <lineage>
        <taxon>Bacteria</taxon>
        <taxon>Bacillati</taxon>
        <taxon>Actinomycetota</taxon>
        <taxon>Actinomycetes</taxon>
        <taxon>Kitasatosporales</taxon>
        <taxon>Streptomycetaceae</taxon>
        <taxon>Streptomyces</taxon>
    </lineage>
</organism>
<dbReference type="Proteomes" id="UP000187151">
    <property type="component" value="Unassembled WGS sequence"/>
</dbReference>
<gene>
    <name evidence="1" type="ORF">AVW11_14980</name>
</gene>
<dbReference type="SUPFAM" id="SSF47598">
    <property type="entry name" value="Ribbon-helix-helix"/>
    <property type="match status" value="1"/>
</dbReference>
<comment type="caution">
    <text evidence="1">The sequence shown here is derived from an EMBL/GenBank/DDBJ whole genome shotgun (WGS) entry which is preliminary data.</text>
</comment>
<dbReference type="RefSeq" id="WP_060180412.1">
    <property type="nucleotide sequence ID" value="NZ_MQUR01000029.1"/>
</dbReference>
<dbReference type="InterPro" id="IPR010985">
    <property type="entry name" value="Ribbon_hlx_hlx"/>
</dbReference>
<reference evidence="1 2" key="1">
    <citation type="submission" date="2016-01" db="EMBL/GenBank/DDBJ databases">
        <title>Streptomyces amritsarensis strain MTCC 11845 genome sequencing and assembly.</title>
        <authorList>
            <person name="Sharma D."/>
            <person name="Nair G.R."/>
            <person name="Kaur G."/>
            <person name="Manhas R.K."/>
            <person name="Mayilraj S."/>
        </authorList>
    </citation>
    <scope>NUCLEOTIDE SEQUENCE [LARGE SCALE GENOMIC DNA]</scope>
    <source>
        <strain evidence="1 2">MTCC 11845</strain>
    </source>
</reference>
<evidence type="ECO:0000313" key="2">
    <source>
        <dbReference type="Proteomes" id="UP000187151"/>
    </source>
</evidence>
<dbReference type="EMBL" id="MQUR01000029">
    <property type="protein sequence ID" value="OLZ66712.1"/>
    <property type="molecule type" value="Genomic_DNA"/>
</dbReference>
<keyword evidence="2" id="KW-1185">Reference proteome</keyword>
<protein>
    <recommendedName>
        <fullName evidence="3">Ribbon-helix-helix protein CopG domain-containing protein</fullName>
    </recommendedName>
</protein>